<dbReference type="PANTHER" id="PTHR45436:SF14">
    <property type="entry name" value="SENSOR PROTEIN QSEC"/>
    <property type="match status" value="1"/>
</dbReference>
<keyword evidence="17" id="KW-1185">Reference proteome</keyword>
<evidence type="ECO:0000256" key="8">
    <source>
        <dbReference type="ARBA" id="ARBA00022777"/>
    </source>
</evidence>
<dbReference type="PANTHER" id="PTHR45436">
    <property type="entry name" value="SENSOR HISTIDINE KINASE YKOH"/>
    <property type="match status" value="1"/>
</dbReference>
<keyword evidence="12 13" id="KW-0472">Membrane</keyword>
<dbReference type="PRINTS" id="PR00344">
    <property type="entry name" value="BCTRLSENSOR"/>
</dbReference>
<evidence type="ECO:0000256" key="13">
    <source>
        <dbReference type="SAM" id="Phobius"/>
    </source>
</evidence>
<evidence type="ECO:0000256" key="6">
    <source>
        <dbReference type="ARBA" id="ARBA00022692"/>
    </source>
</evidence>
<dbReference type="GO" id="GO:0005886">
    <property type="term" value="C:plasma membrane"/>
    <property type="evidence" value="ECO:0007669"/>
    <property type="project" value="TreeGrafter"/>
</dbReference>
<organism evidence="16 17">
    <name type="scientific">Rhodoferax fermentans</name>
    <dbReference type="NCBI Taxonomy" id="28066"/>
    <lineage>
        <taxon>Bacteria</taxon>
        <taxon>Pseudomonadati</taxon>
        <taxon>Pseudomonadota</taxon>
        <taxon>Betaproteobacteria</taxon>
        <taxon>Burkholderiales</taxon>
        <taxon>Comamonadaceae</taxon>
        <taxon>Rhodoferax</taxon>
    </lineage>
</organism>
<evidence type="ECO:0000256" key="11">
    <source>
        <dbReference type="ARBA" id="ARBA00023012"/>
    </source>
</evidence>
<accession>A0A1T1AU84</accession>
<dbReference type="Proteomes" id="UP000190750">
    <property type="component" value="Unassembled WGS sequence"/>
</dbReference>
<feature type="transmembrane region" description="Helical" evidence="13">
    <location>
        <begin position="144"/>
        <end position="167"/>
    </location>
</feature>
<dbReference type="Gene3D" id="1.10.287.130">
    <property type="match status" value="1"/>
</dbReference>
<dbReference type="SMART" id="SM00387">
    <property type="entry name" value="HATPase_c"/>
    <property type="match status" value="1"/>
</dbReference>
<dbReference type="STRING" id="28066.RF819_13335"/>
<dbReference type="SUPFAM" id="SSF55874">
    <property type="entry name" value="ATPase domain of HSP90 chaperone/DNA topoisomerase II/histidine kinase"/>
    <property type="match status" value="1"/>
</dbReference>
<dbReference type="GO" id="GO:0000155">
    <property type="term" value="F:phosphorelay sensor kinase activity"/>
    <property type="evidence" value="ECO:0007669"/>
    <property type="project" value="InterPro"/>
</dbReference>
<dbReference type="InterPro" id="IPR036097">
    <property type="entry name" value="HisK_dim/P_sf"/>
</dbReference>
<dbReference type="SMART" id="SM00388">
    <property type="entry name" value="HisKA"/>
    <property type="match status" value="1"/>
</dbReference>
<dbReference type="Pfam" id="PF00512">
    <property type="entry name" value="HisKA"/>
    <property type="match status" value="1"/>
</dbReference>
<evidence type="ECO:0000256" key="7">
    <source>
        <dbReference type="ARBA" id="ARBA00022741"/>
    </source>
</evidence>
<dbReference type="PROSITE" id="PS50885">
    <property type="entry name" value="HAMP"/>
    <property type="match status" value="1"/>
</dbReference>
<dbReference type="GO" id="GO:0005524">
    <property type="term" value="F:ATP binding"/>
    <property type="evidence" value="ECO:0007669"/>
    <property type="project" value="UniProtKB-KW"/>
</dbReference>
<evidence type="ECO:0000256" key="1">
    <source>
        <dbReference type="ARBA" id="ARBA00000085"/>
    </source>
</evidence>
<feature type="domain" description="HAMP" evidence="15">
    <location>
        <begin position="168"/>
        <end position="220"/>
    </location>
</feature>
<evidence type="ECO:0000256" key="2">
    <source>
        <dbReference type="ARBA" id="ARBA00004141"/>
    </source>
</evidence>
<dbReference type="EC" id="2.7.13.3" evidence="3"/>
<dbReference type="Gene3D" id="3.30.565.10">
    <property type="entry name" value="Histidine kinase-like ATPase, C-terminal domain"/>
    <property type="match status" value="1"/>
</dbReference>
<keyword evidence="5" id="KW-0808">Transferase</keyword>
<keyword evidence="4" id="KW-0597">Phosphoprotein</keyword>
<dbReference type="InterPro" id="IPR050428">
    <property type="entry name" value="TCS_sensor_his_kinase"/>
</dbReference>
<keyword evidence="9" id="KW-0067">ATP-binding</keyword>
<keyword evidence="11" id="KW-0902">Two-component regulatory system</keyword>
<dbReference type="EMBL" id="MTJN01000002">
    <property type="protein sequence ID" value="OOV07583.1"/>
    <property type="molecule type" value="Genomic_DNA"/>
</dbReference>
<evidence type="ECO:0000313" key="16">
    <source>
        <dbReference type="EMBL" id="OOV07583.1"/>
    </source>
</evidence>
<keyword evidence="6 13" id="KW-0812">Transmembrane</keyword>
<dbReference type="Gene3D" id="1.20.5.1040">
    <property type="entry name" value="Sensor protein qsec"/>
    <property type="match status" value="1"/>
</dbReference>
<evidence type="ECO:0000313" key="17">
    <source>
        <dbReference type="Proteomes" id="UP000190750"/>
    </source>
</evidence>
<evidence type="ECO:0000256" key="3">
    <source>
        <dbReference type="ARBA" id="ARBA00012438"/>
    </source>
</evidence>
<comment type="catalytic activity">
    <reaction evidence="1">
        <text>ATP + protein L-histidine = ADP + protein N-phospho-L-histidine.</text>
        <dbReference type="EC" id="2.7.13.3"/>
    </reaction>
</comment>
<dbReference type="InterPro" id="IPR003660">
    <property type="entry name" value="HAMP_dom"/>
</dbReference>
<dbReference type="PROSITE" id="PS50109">
    <property type="entry name" value="HIS_KIN"/>
    <property type="match status" value="1"/>
</dbReference>
<dbReference type="InterPro" id="IPR003594">
    <property type="entry name" value="HATPase_dom"/>
</dbReference>
<evidence type="ECO:0000256" key="4">
    <source>
        <dbReference type="ARBA" id="ARBA00022553"/>
    </source>
</evidence>
<dbReference type="InterPro" id="IPR036890">
    <property type="entry name" value="HATPase_C_sf"/>
</dbReference>
<dbReference type="Pfam" id="PF02518">
    <property type="entry name" value="HATPase_c"/>
    <property type="match status" value="1"/>
</dbReference>
<evidence type="ECO:0000259" key="14">
    <source>
        <dbReference type="PROSITE" id="PS50109"/>
    </source>
</evidence>
<dbReference type="RefSeq" id="WP_078365434.1">
    <property type="nucleotide sequence ID" value="NZ_MTJN01000002.1"/>
</dbReference>
<proteinExistence type="predicted"/>
<dbReference type="InterPro" id="IPR003661">
    <property type="entry name" value="HisK_dim/P_dom"/>
</dbReference>
<evidence type="ECO:0000259" key="15">
    <source>
        <dbReference type="PROSITE" id="PS50885"/>
    </source>
</evidence>
<dbReference type="InterPro" id="IPR005467">
    <property type="entry name" value="His_kinase_dom"/>
</dbReference>
<reference evidence="16 17" key="1">
    <citation type="submission" date="2017-01" db="EMBL/GenBank/DDBJ databases">
        <title>Genome sequencing of Rhodoferax fermentans JCM 7819.</title>
        <authorList>
            <person name="Kim Y.J."/>
            <person name="Farh M.E.-A."/>
            <person name="Yang D.-C."/>
        </authorList>
    </citation>
    <scope>NUCLEOTIDE SEQUENCE [LARGE SCALE GENOMIC DNA]</scope>
    <source>
        <strain evidence="16 17">JCM 7819</strain>
    </source>
</reference>
<evidence type="ECO:0000256" key="10">
    <source>
        <dbReference type="ARBA" id="ARBA00022989"/>
    </source>
</evidence>
<keyword evidence="10 13" id="KW-1133">Transmembrane helix</keyword>
<dbReference type="CDD" id="cd00082">
    <property type="entry name" value="HisKA"/>
    <property type="match status" value="1"/>
</dbReference>
<dbReference type="AlphaFoldDB" id="A0A1T1AU84"/>
<name>A0A1T1AU84_RHOFE</name>
<protein>
    <recommendedName>
        <fullName evidence="3">histidine kinase</fullName>
        <ecNumber evidence="3">2.7.13.3</ecNumber>
    </recommendedName>
</protein>
<comment type="subcellular location">
    <subcellularLocation>
        <location evidence="2">Membrane</location>
        <topology evidence="2">Multi-pass membrane protein</topology>
    </subcellularLocation>
</comment>
<feature type="domain" description="Histidine kinase" evidence="14">
    <location>
        <begin position="228"/>
        <end position="440"/>
    </location>
</feature>
<dbReference type="SUPFAM" id="SSF47384">
    <property type="entry name" value="Homodimeric domain of signal transducing histidine kinase"/>
    <property type="match status" value="1"/>
</dbReference>
<evidence type="ECO:0000256" key="12">
    <source>
        <dbReference type="ARBA" id="ARBA00023136"/>
    </source>
</evidence>
<keyword evidence="8 16" id="KW-0418">Kinase</keyword>
<gene>
    <name evidence="16" type="ORF">RF819_13335</name>
</gene>
<evidence type="ECO:0000256" key="9">
    <source>
        <dbReference type="ARBA" id="ARBA00022840"/>
    </source>
</evidence>
<dbReference type="OrthoDB" id="8554694at2"/>
<keyword evidence="7" id="KW-0547">Nucleotide-binding</keyword>
<sequence>MKLPHTHSLRARLLWFLLVAVVATALLQAAVAYRAALAEADALFDIQMRQMALSLSPGMPEGGQLVPSDGSGDQYDFLIQVWTSDGSSLFQSTTHATLPQRAVLGYSTIQARGTTYRVFSFDTGSQVIQVAQDEQVRQAMAAKLALRTVLPTVALVPLLMLLVWWVVRSSLAPVTRVRKQVAAREADELGELAEDQLPDEIRPLVHELNLLFGRVTQAFEAQKNFVADAAHELRTPLAALKLQVQMLRRAADERSHDIAINRLNAGIDRASRLIEQLLVLARQQSGTQAQSTTVDLGTMVKTVLEEQAFPAQAKQISIDTQISTPVWVLGQVDALQILVRNLVDNAIKYTPTTGRILVTVLSEDGRPWLEVHDSGPGIAPADRSRVLDRFYRVAGSEVGGSGLGLAIVKTIADAQQAHITLDTSELLGGLCVRVEWPTPVLPLAPNGLTQAS</sequence>
<dbReference type="CDD" id="cd00075">
    <property type="entry name" value="HATPase"/>
    <property type="match status" value="1"/>
</dbReference>
<comment type="caution">
    <text evidence="16">The sequence shown here is derived from an EMBL/GenBank/DDBJ whole genome shotgun (WGS) entry which is preliminary data.</text>
</comment>
<evidence type="ECO:0000256" key="5">
    <source>
        <dbReference type="ARBA" id="ARBA00022679"/>
    </source>
</evidence>
<dbReference type="InterPro" id="IPR004358">
    <property type="entry name" value="Sig_transdc_His_kin-like_C"/>
</dbReference>